<feature type="transmembrane region" description="Helical" evidence="1">
    <location>
        <begin position="108"/>
        <end position="126"/>
    </location>
</feature>
<sequence>MATVMMEAPIEVRTIKGPVPRWAEWAAQATMWCAVPSGIWRILFALGLPAGFTGSQDPANGSWYLLPYVIALTVLSEALAFLSMGLVRPWGEIWPRWVPFLGGREIRPLAAIIPAALGAGALMLLWTPLLFVGLDSDPELPHGDKAVILFACYIPLVAWGPLLAAVTVAYAIRRRRYG</sequence>
<comment type="caution">
    <text evidence="2">The sequence shown here is derived from an EMBL/GenBank/DDBJ whole genome shotgun (WGS) entry which is preliminary data.</text>
</comment>
<dbReference type="Proteomes" id="UP001501509">
    <property type="component" value="Unassembled WGS sequence"/>
</dbReference>
<accession>A0ABN3PHB0</accession>
<dbReference type="EMBL" id="BAAATD010000002">
    <property type="protein sequence ID" value="GAA2584443.1"/>
    <property type="molecule type" value="Genomic_DNA"/>
</dbReference>
<gene>
    <name evidence="2" type="ORF">GCM10010411_16440</name>
</gene>
<organism evidence="2 3">
    <name type="scientific">Actinomadura fulvescens</name>
    <dbReference type="NCBI Taxonomy" id="46160"/>
    <lineage>
        <taxon>Bacteria</taxon>
        <taxon>Bacillati</taxon>
        <taxon>Actinomycetota</taxon>
        <taxon>Actinomycetes</taxon>
        <taxon>Streptosporangiales</taxon>
        <taxon>Thermomonosporaceae</taxon>
        <taxon>Actinomadura</taxon>
    </lineage>
</organism>
<name>A0ABN3PHB0_9ACTN</name>
<feature type="transmembrane region" description="Helical" evidence="1">
    <location>
        <begin position="146"/>
        <end position="172"/>
    </location>
</feature>
<keyword evidence="1" id="KW-0812">Transmembrane</keyword>
<evidence type="ECO:0000256" key="1">
    <source>
        <dbReference type="SAM" id="Phobius"/>
    </source>
</evidence>
<keyword evidence="1" id="KW-0472">Membrane</keyword>
<feature type="transmembrane region" description="Helical" evidence="1">
    <location>
        <begin position="64"/>
        <end position="87"/>
    </location>
</feature>
<proteinExistence type="predicted"/>
<reference evidence="2 3" key="1">
    <citation type="journal article" date="2019" name="Int. J. Syst. Evol. Microbiol.">
        <title>The Global Catalogue of Microorganisms (GCM) 10K type strain sequencing project: providing services to taxonomists for standard genome sequencing and annotation.</title>
        <authorList>
            <consortium name="The Broad Institute Genomics Platform"/>
            <consortium name="The Broad Institute Genome Sequencing Center for Infectious Disease"/>
            <person name="Wu L."/>
            <person name="Ma J."/>
        </authorList>
    </citation>
    <scope>NUCLEOTIDE SEQUENCE [LARGE SCALE GENOMIC DNA]</scope>
    <source>
        <strain evidence="2 3">JCM 6833</strain>
    </source>
</reference>
<evidence type="ECO:0000313" key="3">
    <source>
        <dbReference type="Proteomes" id="UP001501509"/>
    </source>
</evidence>
<keyword evidence="1" id="KW-1133">Transmembrane helix</keyword>
<keyword evidence="3" id="KW-1185">Reference proteome</keyword>
<protein>
    <recommendedName>
        <fullName evidence="4">ABC transporter permease</fullName>
    </recommendedName>
</protein>
<evidence type="ECO:0000313" key="2">
    <source>
        <dbReference type="EMBL" id="GAA2584443.1"/>
    </source>
</evidence>
<feature type="transmembrane region" description="Helical" evidence="1">
    <location>
        <begin position="31"/>
        <end position="52"/>
    </location>
</feature>
<dbReference type="RefSeq" id="WP_344539284.1">
    <property type="nucleotide sequence ID" value="NZ_BAAATD010000002.1"/>
</dbReference>
<evidence type="ECO:0008006" key="4">
    <source>
        <dbReference type="Google" id="ProtNLM"/>
    </source>
</evidence>